<dbReference type="Pfam" id="PF00501">
    <property type="entry name" value="AMP-binding"/>
    <property type="match status" value="1"/>
</dbReference>
<feature type="domain" description="AMP-dependent synthetase/ligase" evidence="15">
    <location>
        <begin position="34"/>
        <end position="426"/>
    </location>
</feature>
<evidence type="ECO:0000256" key="11">
    <source>
        <dbReference type="ARBA" id="ARBA00023136"/>
    </source>
</evidence>
<reference evidence="17" key="1">
    <citation type="submission" date="2020-10" db="EMBL/GenBank/DDBJ databases">
        <authorList>
            <person name="Gilroy R."/>
        </authorList>
    </citation>
    <scope>NUCLEOTIDE SEQUENCE</scope>
    <source>
        <strain evidence="17">7463</strain>
    </source>
</reference>
<evidence type="ECO:0000256" key="13">
    <source>
        <dbReference type="ARBA" id="ARBA00039545"/>
    </source>
</evidence>
<sequence>MSDFPWIAKYPKGVPAQINPDRIANIPALLDGIADKHPDAPTFTNMGVTLSAKETQALSFDLAAYLQSLPDMQKGDRVAVMMPNLLQYPVALFAILKAGFIVVNVNPLYTARELEHQLKDSGAKAIIIIENFAKTLERVLSRTPVKHIITTQIGDLFPFMKRTLINCAVKYVKKMVPEWHLPGAVTFRDALSIGHSKGFSPVDLSNEDIALLQYTGGTTGVSKGAMLTHRNVLANVEQTGTWISGSFKECEEVAMCALPLYHIFAFTATLAFLNWTARSVLITNPRDIKGLVNECKHWKFSVYTGVNTLYNALLNNPEFTSVDFSRLKMAVAGGTQIQKVVAERWKQTTGIGILEAYGLTEASPGVCGNLPDAPWDGSVGYPLPNTEVTIRGDGFKDLGLCEKPEDIESHTGEICVKGPQIMRGYWNRPEETAGVFRDGWLRTGDVGFMAADGKITITDRKKDMILVSGFNVYPNEVESVIASMPGVLECGVVGVPHERSGETVKAVIVLKDPSITKEDVVKYCRTQLTGYKIPKQIIFVDSLPKTAVGKILRRELKDIG</sequence>
<dbReference type="SUPFAM" id="SSF56801">
    <property type="entry name" value="Acetyl-CoA synthetase-like"/>
    <property type="match status" value="1"/>
</dbReference>
<evidence type="ECO:0000256" key="2">
    <source>
        <dbReference type="ARBA" id="ARBA00004170"/>
    </source>
</evidence>
<dbReference type="InterPro" id="IPR050237">
    <property type="entry name" value="ATP-dep_AMP-bd_enzyme"/>
</dbReference>
<gene>
    <name evidence="17" type="ORF">IAC56_06970</name>
</gene>
<dbReference type="CDD" id="cd05936">
    <property type="entry name" value="FC-FACS_FadD_like"/>
    <property type="match status" value="1"/>
</dbReference>
<keyword evidence="9" id="KW-0460">Magnesium</keyword>
<evidence type="ECO:0000256" key="5">
    <source>
        <dbReference type="ARBA" id="ARBA00022598"/>
    </source>
</evidence>
<comment type="cofactor">
    <cofactor evidence="1">
        <name>Mg(2+)</name>
        <dbReference type="ChEBI" id="CHEBI:18420"/>
    </cofactor>
</comment>
<evidence type="ECO:0000259" key="15">
    <source>
        <dbReference type="Pfam" id="PF00501"/>
    </source>
</evidence>
<evidence type="ECO:0000256" key="4">
    <source>
        <dbReference type="ARBA" id="ARBA00006432"/>
    </source>
</evidence>
<comment type="similarity">
    <text evidence="4">Belongs to the ATP-dependent AMP-binding enzyme family.</text>
</comment>
<dbReference type="EC" id="6.2.1.3" evidence="12"/>
<dbReference type="GO" id="GO:0005524">
    <property type="term" value="F:ATP binding"/>
    <property type="evidence" value="ECO:0007669"/>
    <property type="project" value="UniProtKB-KW"/>
</dbReference>
<comment type="subcellular location">
    <subcellularLocation>
        <location evidence="2">Membrane</location>
        <topology evidence="2">Peripheral membrane protein</topology>
    </subcellularLocation>
</comment>
<evidence type="ECO:0000256" key="12">
    <source>
        <dbReference type="ARBA" id="ARBA00026121"/>
    </source>
</evidence>
<dbReference type="GO" id="GO:0016020">
    <property type="term" value="C:membrane"/>
    <property type="evidence" value="ECO:0007669"/>
    <property type="project" value="UniProtKB-SubCell"/>
</dbReference>
<dbReference type="GO" id="GO:0004467">
    <property type="term" value="F:long-chain fatty acid-CoA ligase activity"/>
    <property type="evidence" value="ECO:0007669"/>
    <property type="project" value="UniProtKB-EC"/>
</dbReference>
<reference evidence="17" key="2">
    <citation type="journal article" date="2021" name="PeerJ">
        <title>Extensive microbial diversity within the chicken gut microbiome revealed by metagenomics and culture.</title>
        <authorList>
            <person name="Gilroy R."/>
            <person name="Ravi A."/>
            <person name="Getino M."/>
            <person name="Pursley I."/>
            <person name="Horton D.L."/>
            <person name="Alikhan N.F."/>
            <person name="Baker D."/>
            <person name="Gharbi K."/>
            <person name="Hall N."/>
            <person name="Watson M."/>
            <person name="Adriaenssens E.M."/>
            <person name="Foster-Nyarko E."/>
            <person name="Jarju S."/>
            <person name="Secka A."/>
            <person name="Antonio M."/>
            <person name="Oren A."/>
            <person name="Chaudhuri R.R."/>
            <person name="La Ragione R."/>
            <person name="Hildebrand F."/>
            <person name="Pallen M.J."/>
        </authorList>
    </citation>
    <scope>NUCLEOTIDE SEQUENCE</scope>
    <source>
        <strain evidence="17">7463</strain>
    </source>
</reference>
<evidence type="ECO:0000256" key="14">
    <source>
        <dbReference type="ARBA" id="ARBA00042773"/>
    </source>
</evidence>
<keyword evidence="10" id="KW-0443">Lipid metabolism</keyword>
<evidence type="ECO:0000256" key="8">
    <source>
        <dbReference type="ARBA" id="ARBA00022840"/>
    </source>
</evidence>
<comment type="caution">
    <text evidence="17">The sequence shown here is derived from an EMBL/GenBank/DDBJ whole genome shotgun (WGS) entry which is preliminary data.</text>
</comment>
<dbReference type="Gene3D" id="3.30.300.30">
    <property type="match status" value="1"/>
</dbReference>
<dbReference type="InterPro" id="IPR000873">
    <property type="entry name" value="AMP-dep_synth/lig_dom"/>
</dbReference>
<evidence type="ECO:0000256" key="9">
    <source>
        <dbReference type="ARBA" id="ARBA00022842"/>
    </source>
</evidence>
<name>A0A9D1ILH0_9BURK</name>
<dbReference type="InterPro" id="IPR020845">
    <property type="entry name" value="AMP-binding_CS"/>
</dbReference>
<dbReference type="InterPro" id="IPR025110">
    <property type="entry name" value="AMP-bd_C"/>
</dbReference>
<dbReference type="Gene3D" id="3.40.50.12780">
    <property type="entry name" value="N-terminal domain of ligase-like"/>
    <property type="match status" value="1"/>
</dbReference>
<dbReference type="InterPro" id="IPR042099">
    <property type="entry name" value="ANL_N_sf"/>
</dbReference>
<dbReference type="AlphaFoldDB" id="A0A9D1ILH0"/>
<evidence type="ECO:0000256" key="6">
    <source>
        <dbReference type="ARBA" id="ARBA00022741"/>
    </source>
</evidence>
<accession>A0A9D1ILH0</accession>
<dbReference type="Proteomes" id="UP000824083">
    <property type="component" value="Unassembled WGS sequence"/>
</dbReference>
<dbReference type="Pfam" id="PF13193">
    <property type="entry name" value="AMP-binding_C"/>
    <property type="match status" value="1"/>
</dbReference>
<evidence type="ECO:0000256" key="1">
    <source>
        <dbReference type="ARBA" id="ARBA00001946"/>
    </source>
</evidence>
<dbReference type="InterPro" id="IPR045851">
    <property type="entry name" value="AMP-bd_C_sf"/>
</dbReference>
<keyword evidence="5" id="KW-0436">Ligase</keyword>
<dbReference type="FunFam" id="3.40.50.12780:FF:000003">
    <property type="entry name" value="Long-chain-fatty-acid--CoA ligase FadD"/>
    <property type="match status" value="1"/>
</dbReference>
<dbReference type="EMBL" id="DVMY01000105">
    <property type="protein sequence ID" value="HIU37994.1"/>
    <property type="molecule type" value="Genomic_DNA"/>
</dbReference>
<evidence type="ECO:0000313" key="17">
    <source>
        <dbReference type="EMBL" id="HIU37994.1"/>
    </source>
</evidence>
<evidence type="ECO:0000256" key="7">
    <source>
        <dbReference type="ARBA" id="ARBA00022832"/>
    </source>
</evidence>
<dbReference type="PANTHER" id="PTHR43767">
    <property type="entry name" value="LONG-CHAIN-FATTY-ACID--COA LIGASE"/>
    <property type="match status" value="1"/>
</dbReference>
<dbReference type="PANTHER" id="PTHR43767:SF8">
    <property type="entry name" value="LONG-CHAIN-FATTY-ACID--COA LIGASE"/>
    <property type="match status" value="1"/>
</dbReference>
<feature type="domain" description="AMP-binding enzyme C-terminal" evidence="16">
    <location>
        <begin position="476"/>
        <end position="550"/>
    </location>
</feature>
<keyword evidence="7" id="KW-0276">Fatty acid metabolism</keyword>
<dbReference type="PROSITE" id="PS00455">
    <property type="entry name" value="AMP_BINDING"/>
    <property type="match status" value="1"/>
</dbReference>
<evidence type="ECO:0000256" key="3">
    <source>
        <dbReference type="ARBA" id="ARBA00005005"/>
    </source>
</evidence>
<proteinExistence type="inferred from homology"/>
<keyword evidence="6" id="KW-0547">Nucleotide-binding</keyword>
<keyword evidence="8" id="KW-0067">ATP-binding</keyword>
<protein>
    <recommendedName>
        <fullName evidence="13">Long-chain-fatty-acid--CoA ligase</fullName>
        <ecNumber evidence="12">6.2.1.3</ecNumber>
    </recommendedName>
    <alternativeName>
        <fullName evidence="14">Long-chain acyl-CoA synthetase</fullName>
    </alternativeName>
</protein>
<comment type="pathway">
    <text evidence="3">Lipid metabolism; fatty acid beta-oxidation.</text>
</comment>
<keyword evidence="11" id="KW-0472">Membrane</keyword>
<evidence type="ECO:0000313" key="18">
    <source>
        <dbReference type="Proteomes" id="UP000824083"/>
    </source>
</evidence>
<dbReference type="FunFam" id="3.30.300.30:FF:000006">
    <property type="entry name" value="Long-chain-fatty-acid--CoA ligase FadD"/>
    <property type="match status" value="1"/>
</dbReference>
<organism evidence="17 18">
    <name type="scientific">Candidatus Aphodousia faecigallinarum</name>
    <dbReference type="NCBI Taxonomy" id="2840677"/>
    <lineage>
        <taxon>Bacteria</taxon>
        <taxon>Pseudomonadati</taxon>
        <taxon>Pseudomonadota</taxon>
        <taxon>Betaproteobacteria</taxon>
        <taxon>Burkholderiales</taxon>
        <taxon>Sutterellaceae</taxon>
        <taxon>Sutterellaceae incertae sedis</taxon>
        <taxon>Candidatus Aphodousia</taxon>
    </lineage>
</organism>
<evidence type="ECO:0000256" key="10">
    <source>
        <dbReference type="ARBA" id="ARBA00023098"/>
    </source>
</evidence>
<evidence type="ECO:0000259" key="16">
    <source>
        <dbReference type="Pfam" id="PF13193"/>
    </source>
</evidence>